<gene>
    <name evidence="1" type="ORF">KIN20_003182</name>
</gene>
<name>A0AAD5QH90_PARTN</name>
<reference evidence="1" key="1">
    <citation type="submission" date="2021-06" db="EMBL/GenBank/DDBJ databases">
        <title>Parelaphostrongylus tenuis whole genome reference sequence.</title>
        <authorList>
            <person name="Garwood T.J."/>
            <person name="Larsen P.A."/>
            <person name="Fountain-Jones N.M."/>
            <person name="Garbe J.R."/>
            <person name="Macchietto M.G."/>
            <person name="Kania S.A."/>
            <person name="Gerhold R.W."/>
            <person name="Richards J.E."/>
            <person name="Wolf T.M."/>
        </authorList>
    </citation>
    <scope>NUCLEOTIDE SEQUENCE</scope>
    <source>
        <strain evidence="1">MNPRO001-30</strain>
        <tissue evidence="1">Meninges</tissue>
    </source>
</reference>
<proteinExistence type="predicted"/>
<dbReference type="EMBL" id="JAHQIW010000415">
    <property type="protein sequence ID" value="KAJ1347980.1"/>
    <property type="molecule type" value="Genomic_DNA"/>
</dbReference>
<evidence type="ECO:0000313" key="2">
    <source>
        <dbReference type="Proteomes" id="UP001196413"/>
    </source>
</evidence>
<protein>
    <submittedName>
        <fullName evidence="1">Uncharacterized protein</fullName>
    </submittedName>
</protein>
<sequence length="153" mass="17766">MSGKMMTIELLSTASEVSRNEAEQSKWYWGKRFSFPRLNSKRHMITRPSESFRNRKDADNPLISYGFASLNTEEKCDEELSEAVNRVQPMSSTFFIHGTCDCLLKIYEQPVGAQADLFIASLGERNLHLLRIFLENFPTSRKPIFYLDKEPQY</sequence>
<dbReference type="AlphaFoldDB" id="A0AAD5QH90"/>
<evidence type="ECO:0000313" key="1">
    <source>
        <dbReference type="EMBL" id="KAJ1347980.1"/>
    </source>
</evidence>
<organism evidence="1 2">
    <name type="scientific">Parelaphostrongylus tenuis</name>
    <name type="common">Meningeal worm</name>
    <dbReference type="NCBI Taxonomy" id="148309"/>
    <lineage>
        <taxon>Eukaryota</taxon>
        <taxon>Metazoa</taxon>
        <taxon>Ecdysozoa</taxon>
        <taxon>Nematoda</taxon>
        <taxon>Chromadorea</taxon>
        <taxon>Rhabditida</taxon>
        <taxon>Rhabditina</taxon>
        <taxon>Rhabditomorpha</taxon>
        <taxon>Strongyloidea</taxon>
        <taxon>Metastrongylidae</taxon>
        <taxon>Parelaphostrongylus</taxon>
    </lineage>
</organism>
<comment type="caution">
    <text evidence="1">The sequence shown here is derived from an EMBL/GenBank/DDBJ whole genome shotgun (WGS) entry which is preliminary data.</text>
</comment>
<dbReference type="Proteomes" id="UP001196413">
    <property type="component" value="Unassembled WGS sequence"/>
</dbReference>
<accession>A0AAD5QH90</accession>
<keyword evidence="2" id="KW-1185">Reference proteome</keyword>